<dbReference type="InterPro" id="IPR046700">
    <property type="entry name" value="DUF6570"/>
</dbReference>
<dbReference type="GO" id="GO:0006310">
    <property type="term" value="P:DNA recombination"/>
    <property type="evidence" value="ECO:0007669"/>
    <property type="project" value="UniProtKB-KW"/>
</dbReference>
<comment type="catalytic activity">
    <reaction evidence="1">
        <text>ATP + H2O = ADP + phosphate + H(+)</text>
        <dbReference type="Rhea" id="RHEA:13065"/>
        <dbReference type="ChEBI" id="CHEBI:15377"/>
        <dbReference type="ChEBI" id="CHEBI:15378"/>
        <dbReference type="ChEBI" id="CHEBI:30616"/>
        <dbReference type="ChEBI" id="CHEBI:43474"/>
        <dbReference type="ChEBI" id="CHEBI:456216"/>
        <dbReference type="EC" id="5.6.2.3"/>
    </reaction>
</comment>
<keyword evidence="1" id="KW-0378">Hydrolase</keyword>
<dbReference type="GO" id="GO:0006281">
    <property type="term" value="P:DNA repair"/>
    <property type="evidence" value="ECO:0007669"/>
    <property type="project" value="UniProtKB-KW"/>
</dbReference>
<evidence type="ECO:0000259" key="3">
    <source>
        <dbReference type="Pfam" id="PF05970"/>
    </source>
</evidence>
<dbReference type="InterPro" id="IPR025476">
    <property type="entry name" value="Helitron_helicase-like"/>
</dbReference>
<dbReference type="Pfam" id="PF05970">
    <property type="entry name" value="PIF1"/>
    <property type="match status" value="1"/>
</dbReference>
<dbReference type="InterPro" id="IPR027417">
    <property type="entry name" value="P-loop_NTPase"/>
</dbReference>
<feature type="domain" description="Helitron helicase-like" evidence="4">
    <location>
        <begin position="573"/>
        <end position="790"/>
    </location>
</feature>
<dbReference type="GO" id="GO:0000723">
    <property type="term" value="P:telomere maintenance"/>
    <property type="evidence" value="ECO:0007669"/>
    <property type="project" value="InterPro"/>
</dbReference>
<reference evidence="6 7" key="1">
    <citation type="journal article" date="2014" name="Proc. Natl. Acad. Sci. U.S.A.">
        <title>Trajectory and genomic determinants of fungal-pathogen speciation and host adaptation.</title>
        <authorList>
            <person name="Hu X."/>
            <person name="Xiao G."/>
            <person name="Zheng P."/>
            <person name="Shang Y."/>
            <person name="Su Y."/>
            <person name="Zhang X."/>
            <person name="Liu X."/>
            <person name="Zhan S."/>
            <person name="St Leger R.J."/>
            <person name="Wang C."/>
        </authorList>
    </citation>
    <scope>NUCLEOTIDE SEQUENCE [LARGE SCALE GENOMIC DNA]</scope>
    <source>
        <strain evidence="6 7">ARSEF 977</strain>
    </source>
</reference>
<dbReference type="Pfam" id="PF14214">
    <property type="entry name" value="Helitron_like_N"/>
    <property type="match status" value="1"/>
</dbReference>
<dbReference type="GO" id="GO:0005524">
    <property type="term" value="F:ATP binding"/>
    <property type="evidence" value="ECO:0007669"/>
    <property type="project" value="UniProtKB-KW"/>
</dbReference>
<keyword evidence="1" id="KW-0547">Nucleotide-binding</keyword>
<keyword evidence="7" id="KW-1185">Reference proteome</keyword>
<dbReference type="EMBL" id="AZNH01000050">
    <property type="protein sequence ID" value="KID83958.1"/>
    <property type="molecule type" value="Genomic_DNA"/>
</dbReference>
<organism evidence="6 7">
    <name type="scientific">Metarhizium guizhouense (strain ARSEF 977)</name>
    <dbReference type="NCBI Taxonomy" id="1276136"/>
    <lineage>
        <taxon>Eukaryota</taxon>
        <taxon>Fungi</taxon>
        <taxon>Dikarya</taxon>
        <taxon>Ascomycota</taxon>
        <taxon>Pezizomycotina</taxon>
        <taxon>Sordariomycetes</taxon>
        <taxon>Hypocreomycetidae</taxon>
        <taxon>Hypocreales</taxon>
        <taxon>Clavicipitaceae</taxon>
        <taxon>Metarhizium</taxon>
    </lineage>
</organism>
<name>A0A0B4GMX3_METGA</name>
<dbReference type="Gene3D" id="3.40.50.300">
    <property type="entry name" value="P-loop containing nucleotide triphosphate hydrolases"/>
    <property type="match status" value="1"/>
</dbReference>
<dbReference type="SUPFAM" id="SSF52540">
    <property type="entry name" value="P-loop containing nucleoside triphosphate hydrolases"/>
    <property type="match status" value="2"/>
</dbReference>
<protein>
    <recommendedName>
        <fullName evidence="1">ATP-dependent DNA helicase</fullName>
        <ecNumber evidence="1">5.6.2.3</ecNumber>
    </recommendedName>
</protein>
<dbReference type="GO" id="GO:0016887">
    <property type="term" value="F:ATP hydrolysis activity"/>
    <property type="evidence" value="ECO:0007669"/>
    <property type="project" value="RHEA"/>
</dbReference>
<dbReference type="HOGENOM" id="CLU_001248_5_0_1"/>
<comment type="caution">
    <text evidence="6">The sequence shown here is derived from an EMBL/GenBank/DDBJ whole genome shotgun (WGS) entry which is preliminary data.</text>
</comment>
<evidence type="ECO:0000256" key="2">
    <source>
        <dbReference type="SAM" id="MobiDB-lite"/>
    </source>
</evidence>
<dbReference type="PANTHER" id="PTHR47642">
    <property type="entry name" value="ATP-DEPENDENT DNA HELICASE"/>
    <property type="match status" value="1"/>
</dbReference>
<dbReference type="EC" id="5.6.2.3" evidence="1"/>
<comment type="similarity">
    <text evidence="1">Belongs to the helicase family.</text>
</comment>
<feature type="region of interest" description="Disordered" evidence="2">
    <location>
        <begin position="402"/>
        <end position="432"/>
    </location>
</feature>
<feature type="compositionally biased region" description="Basic and acidic residues" evidence="2">
    <location>
        <begin position="423"/>
        <end position="432"/>
    </location>
</feature>
<keyword evidence="1" id="KW-0347">Helicase</keyword>
<keyword evidence="1" id="KW-0067">ATP-binding</keyword>
<feature type="region of interest" description="Disordered" evidence="2">
    <location>
        <begin position="1235"/>
        <end position="1272"/>
    </location>
</feature>
<gene>
    <name evidence="6" type="ORF">MGU_08830</name>
</gene>
<feature type="domain" description="DNA helicase Pif1-like DEAD-box helicase" evidence="3">
    <location>
        <begin position="1453"/>
        <end position="1617"/>
    </location>
</feature>
<feature type="domain" description="DUF6570" evidence="5">
    <location>
        <begin position="215"/>
        <end position="338"/>
    </location>
</feature>
<sequence>MRIEADLGEAATLGRSLAPRRSDGREQVQTETSQQAPAVPQAHNWRTESDSRKRKSQSEQSSRPLKQRRSEAHRCRSEDEQSNDLKAVLQWLEDEFQEKRRLSSTIVWCQPVSLERKVRTVQQFYQAMHERETLPIRTCSICYRKYADNDLGTVSWAEWQRLVAASCRWTAVLCSKCFQDGADIRSCRSCAKQVNGGVVPPAAILHRRLGCEHTFPEELKDLTPVEEKLIALNSCYGFFTKHTIATERGEAANYPKHIKGHITVFPNNVKELVSNVLPHPLLRVMEEVHVSWYGTEKPLARDLAGLLSVRRRKVEEALLWLKCNNPHYKDIEIDSAEMESWGADLHGVPPQILERVEQIEPTAWEKIQTAQIVPPTELCLDEDKIVGIEDILTSLSQAEKKAGGSCLHDQDQDSDQQGGVDMPNERHEEEEEKVHEAMGDPVIEIHASGMFALDGRPEVTDTEKLRFTYEAIGRNAGRKEAEKGGKAAASATLQFPKDREPFIQVSRGDHFADKLDTWFFPKAFPTLFPWGSGGPLLADEALLDIGGNSCSADGAETGAAGLLASRNMSLRTWADVVLRRHGGRFANHRIFAFLVFNLELRSRNRRASLLSVSRRNFCKIERVVGSLSKSRLDAATRELQENDRTSDEDIQELLKGISLYGFRQPMSRELRLCSRRKIKSLIFLDGMPAIWFTLNPNDLSSPVKLRLAAYRTHDPEDAEAFLTSLDMAFKRARLAVSDPMSSALFFHREISLFFEHYVRIGEDSVFGRISQYFGAVETNERGALHIHGLLWLKGNMELGALLTDLCEEGQAAYREQVSQYADSVFSEELDQAASSATQAERSVTSDASALLSDTDRFTASFDDEANFCAGATQVHTHSPTCVKYSFGRRRNKAPTGLCRFGAPWKIVEKTGFMEDGVLRIRRTHPTVNRWNKAIAVGLRHNHDISFIATQTKAKAIVYYVTNYATKLEDPLWKRAAAASAIFSERNLSNESAGTGVSSDEGAEANNTRRFMVRVANRVFTERPLSQVEVIANLLGYSTEFSGAKAWTFLNVSMLYRHIVRVWSHLQDSCGSGAADEDADGAVIVEEAGRRLSYIEAYSHRGACLRQLCLYDYMSLVIVRRRPPKRAAWGEIPFQAGSPFAREWIQVLRRPGQRAVVCIDGFLSVDFNEKIEGSRVSRAAVQHLALFVPWESFLSVATGDIDGIWRDQQKVLSGRIRFVVDNVQLLRQSAEDAKRDAKQWAASSGEGDPSMALDEPEHGELQSEDGPSYRGDSVGEAQRLVDVVSSARNARQITAGSKELANMVQKLSRFQQEALCSTDELHASCVVENGTRRVGQGFGHHLSGAKSASKEVERLIQGIQTQSRMVDAESCPSAPARHNCNDLDGDVQTTGQPSADPSVSLQWGTPSSFLAEGERLCVDFTLNSRQRVALLLICRHLDRIREAERESDVDQLCQFIGGEGGTGKSRIIKAIIELFARKGMQRRVLVTATSGTAAARVDGITIHSACNFSAEQRSASTLSKRLDGVQAPGPGLRFVSGQSRMVWQDKHLLIVDEVSMLGARTLFGVNEQLQSLRGSPRDFGGIPIIVFCGDFHQFRPVQERSILLSSTMFSWDQDATFRLEQRHQHDAAHRLWKKFSTVVMLNEQVRAAGDFEFLGLLTRIRQGSQTRADLDLLNDRCYKEGRRIPWETGIIVVTPLNRNRWNLNMEATIAFQEQRRCLMRIFLSEHKWRNGPPTEEEAITMQSQGDDSSTPVPAIFMFVPGMPIVVNQNTHQGLKLVNGSSYTAVDVILDKSFPGYRISADTILHFGPPAGIILTADSTKTFHFVDMPQGTILLTPLSAQMPCQRNRPWQRTSCTRRGLPCAAAFACTDYKVQGRTLERVALELRGTRTTNINGQAVPVACDPCSLYVQLSRCRTLDGIMLLSKVRERDFVGNTAPENMVMAQNQLEELSEKTIAEFEAWLKSINGSEILGACKT</sequence>
<evidence type="ECO:0000259" key="5">
    <source>
        <dbReference type="Pfam" id="PF20209"/>
    </source>
</evidence>
<comment type="cofactor">
    <cofactor evidence="1">
        <name>Mg(2+)</name>
        <dbReference type="ChEBI" id="CHEBI:18420"/>
    </cofactor>
</comment>
<dbReference type="Pfam" id="PF20209">
    <property type="entry name" value="DUF6570"/>
    <property type="match status" value="1"/>
</dbReference>
<keyword evidence="1" id="KW-0233">DNA recombination</keyword>
<evidence type="ECO:0000313" key="6">
    <source>
        <dbReference type="EMBL" id="KID83958.1"/>
    </source>
</evidence>
<dbReference type="InterPro" id="IPR051055">
    <property type="entry name" value="PIF1_helicase"/>
</dbReference>
<feature type="compositionally biased region" description="Basic and acidic residues" evidence="2">
    <location>
        <begin position="68"/>
        <end position="79"/>
    </location>
</feature>
<keyword evidence="1" id="KW-0227">DNA damage</keyword>
<dbReference type="InterPro" id="IPR010285">
    <property type="entry name" value="DNA_helicase_pif1-like_DEAD"/>
</dbReference>
<proteinExistence type="inferred from homology"/>
<evidence type="ECO:0000256" key="1">
    <source>
        <dbReference type="RuleBase" id="RU363044"/>
    </source>
</evidence>
<dbReference type="GO" id="GO:0043139">
    <property type="term" value="F:5'-3' DNA helicase activity"/>
    <property type="evidence" value="ECO:0007669"/>
    <property type="project" value="UniProtKB-EC"/>
</dbReference>
<dbReference type="Proteomes" id="UP000031192">
    <property type="component" value="Unassembled WGS sequence"/>
</dbReference>
<keyword evidence="1" id="KW-0234">DNA repair</keyword>
<evidence type="ECO:0000259" key="4">
    <source>
        <dbReference type="Pfam" id="PF14214"/>
    </source>
</evidence>
<accession>A0A0B4GMX3</accession>
<evidence type="ECO:0000313" key="7">
    <source>
        <dbReference type="Proteomes" id="UP000031192"/>
    </source>
</evidence>
<feature type="region of interest" description="Disordered" evidence="2">
    <location>
        <begin position="1"/>
        <end position="79"/>
    </location>
</feature>